<accession>A0AAN8YZ51</accession>
<dbReference type="EMBL" id="JBAMMX010000025">
    <property type="protein sequence ID" value="KAK6914853.1"/>
    <property type="molecule type" value="Genomic_DNA"/>
</dbReference>
<dbReference type="AlphaFoldDB" id="A0AAN8YZ51"/>
<reference evidence="1 2" key="1">
    <citation type="submission" date="2023-12" db="EMBL/GenBank/DDBJ databases">
        <title>A high-quality genome assembly for Dillenia turbinata (Dilleniales).</title>
        <authorList>
            <person name="Chanderbali A."/>
        </authorList>
    </citation>
    <scope>NUCLEOTIDE SEQUENCE [LARGE SCALE GENOMIC DNA]</scope>
    <source>
        <strain evidence="1">LSX21</strain>
        <tissue evidence="1">Leaf</tissue>
    </source>
</reference>
<dbReference type="Proteomes" id="UP001370490">
    <property type="component" value="Unassembled WGS sequence"/>
</dbReference>
<name>A0AAN8YZ51_9MAGN</name>
<keyword evidence="2" id="KW-1185">Reference proteome</keyword>
<comment type="caution">
    <text evidence="1">The sequence shown here is derived from an EMBL/GenBank/DDBJ whole genome shotgun (WGS) entry which is preliminary data.</text>
</comment>
<evidence type="ECO:0000313" key="1">
    <source>
        <dbReference type="EMBL" id="KAK6914853.1"/>
    </source>
</evidence>
<evidence type="ECO:0000313" key="2">
    <source>
        <dbReference type="Proteomes" id="UP001370490"/>
    </source>
</evidence>
<proteinExistence type="predicted"/>
<organism evidence="1 2">
    <name type="scientific">Dillenia turbinata</name>
    <dbReference type="NCBI Taxonomy" id="194707"/>
    <lineage>
        <taxon>Eukaryota</taxon>
        <taxon>Viridiplantae</taxon>
        <taxon>Streptophyta</taxon>
        <taxon>Embryophyta</taxon>
        <taxon>Tracheophyta</taxon>
        <taxon>Spermatophyta</taxon>
        <taxon>Magnoliopsida</taxon>
        <taxon>eudicotyledons</taxon>
        <taxon>Gunneridae</taxon>
        <taxon>Pentapetalae</taxon>
        <taxon>Dilleniales</taxon>
        <taxon>Dilleniaceae</taxon>
        <taxon>Dillenia</taxon>
    </lineage>
</organism>
<sequence length="209" mass="23665">MELVFLHQLRAYDLPQTLPSFLYFLSSIAYSKLVYSDKNCGNVMTDFAINIENFHDNVTHGFPHHNHNHLMILWLQLQQHVKQTQQFIIPESVVIEGSRLDGSGAFGGSRGLKPVPPGKGIFPLDHMHLCDLGQFLVSISQCTICNLSCLWDVVVLFRPDSGHHVKINSPSPLNIDIYGKRSFIIALPSGSMTHSTWFDRIRLIMQVKI</sequence>
<gene>
    <name evidence="1" type="ORF">RJ641_019970</name>
</gene>
<protein>
    <submittedName>
        <fullName evidence="1">Uncharacterized protein</fullName>
    </submittedName>
</protein>